<dbReference type="OrthoDB" id="23800at2759"/>
<organism evidence="2 3">
    <name type="scientific">Dictyostelium purpureum</name>
    <name type="common">Slime mold</name>
    <dbReference type="NCBI Taxonomy" id="5786"/>
    <lineage>
        <taxon>Eukaryota</taxon>
        <taxon>Amoebozoa</taxon>
        <taxon>Evosea</taxon>
        <taxon>Eumycetozoa</taxon>
        <taxon>Dictyostelia</taxon>
        <taxon>Dictyosteliales</taxon>
        <taxon>Dictyosteliaceae</taxon>
        <taxon>Dictyostelium</taxon>
    </lineage>
</organism>
<dbReference type="VEuPathDB" id="AmoebaDB:DICPUDRAFT_153431"/>
<evidence type="ECO:0000313" key="3">
    <source>
        <dbReference type="Proteomes" id="UP000001064"/>
    </source>
</evidence>
<feature type="coiled-coil region" evidence="1">
    <location>
        <begin position="30"/>
        <end position="172"/>
    </location>
</feature>
<dbReference type="GeneID" id="10500022"/>
<gene>
    <name evidence="2" type="ORF">DICPUDRAFT_153431</name>
</gene>
<dbReference type="AlphaFoldDB" id="F0ZNW3"/>
<dbReference type="EMBL" id="GL871100">
    <property type="protein sequence ID" value="EGC34378.1"/>
    <property type="molecule type" value="Genomic_DNA"/>
</dbReference>
<keyword evidence="1" id="KW-0175">Coiled coil</keyword>
<reference evidence="3" key="1">
    <citation type="journal article" date="2011" name="Genome Biol.">
        <title>Comparative genomics of the social amoebae Dictyostelium discoideum and Dictyostelium purpureum.</title>
        <authorList>
            <consortium name="US DOE Joint Genome Institute (JGI-PGF)"/>
            <person name="Sucgang R."/>
            <person name="Kuo A."/>
            <person name="Tian X."/>
            <person name="Salerno W."/>
            <person name="Parikh A."/>
            <person name="Feasley C.L."/>
            <person name="Dalin E."/>
            <person name="Tu H."/>
            <person name="Huang E."/>
            <person name="Barry K."/>
            <person name="Lindquist E."/>
            <person name="Shapiro H."/>
            <person name="Bruce D."/>
            <person name="Schmutz J."/>
            <person name="Salamov A."/>
            <person name="Fey P."/>
            <person name="Gaudet P."/>
            <person name="Anjard C."/>
            <person name="Babu M.M."/>
            <person name="Basu S."/>
            <person name="Bushmanova Y."/>
            <person name="van der Wel H."/>
            <person name="Katoh-Kurasawa M."/>
            <person name="Dinh C."/>
            <person name="Coutinho P.M."/>
            <person name="Saito T."/>
            <person name="Elias M."/>
            <person name="Schaap P."/>
            <person name="Kay R.R."/>
            <person name="Henrissat B."/>
            <person name="Eichinger L."/>
            <person name="Rivero F."/>
            <person name="Putnam N.H."/>
            <person name="West C.M."/>
            <person name="Loomis W.F."/>
            <person name="Chisholm R.L."/>
            <person name="Shaulsky G."/>
            <person name="Strassmann J.E."/>
            <person name="Queller D.C."/>
            <person name="Kuspa A."/>
            <person name="Grigoriev I.V."/>
        </authorList>
    </citation>
    <scope>NUCLEOTIDE SEQUENCE [LARGE SCALE GENOMIC DNA]</scope>
    <source>
        <strain evidence="3">QSDP1</strain>
    </source>
</reference>
<accession>F0ZNW3</accession>
<dbReference type="InParanoid" id="F0ZNW3"/>
<proteinExistence type="predicted"/>
<evidence type="ECO:0000256" key="1">
    <source>
        <dbReference type="SAM" id="Coils"/>
    </source>
</evidence>
<dbReference type="RefSeq" id="XP_003289112.1">
    <property type="nucleotide sequence ID" value="XM_003289064.1"/>
</dbReference>
<dbReference type="Proteomes" id="UP000001064">
    <property type="component" value="Unassembled WGS sequence"/>
</dbReference>
<sequence>MTSTIQQTYLFLEKILPIIKNEIGNVDKEITLQKEKIDNISKLLKELTSNIVELEEQEQQFQNNLNQYSEQKAQDESTLKDLQDEIDKSSKEAARLQAEIDKYQKMLDEMAELDPLAAEITSLVEKIKGDFDQVTNKINALNENIKTLNASLEKTQADEDALNQKIEVATAHKIQLLNLQDEKNQNIKQLGVDRTNAENYRLDLMNLRDKLEDISKSIELGKEFKDDSLVSKEEIEKEIKALYIKHNRNVPNGLLN</sequence>
<dbReference type="KEGG" id="dpp:DICPUDRAFT_153431"/>
<protein>
    <submittedName>
        <fullName evidence="2">Uncharacterized protein</fullName>
    </submittedName>
</protein>
<dbReference type="Gene3D" id="1.20.5.170">
    <property type="match status" value="1"/>
</dbReference>
<name>F0ZNW3_DICPU</name>
<keyword evidence="3" id="KW-1185">Reference proteome</keyword>
<dbReference type="SUPFAM" id="SSF57997">
    <property type="entry name" value="Tropomyosin"/>
    <property type="match status" value="1"/>
</dbReference>
<evidence type="ECO:0000313" key="2">
    <source>
        <dbReference type="EMBL" id="EGC34378.1"/>
    </source>
</evidence>